<dbReference type="GO" id="GO:0005524">
    <property type="term" value="F:ATP binding"/>
    <property type="evidence" value="ECO:0007669"/>
    <property type="project" value="UniProtKB-KW"/>
</dbReference>
<name>A9AA39_METM6</name>
<organism evidence="7">
    <name type="scientific">Methanococcus maripaludis (strain C6 / ATCC BAA-1332)</name>
    <dbReference type="NCBI Taxonomy" id="444158"/>
    <lineage>
        <taxon>Archaea</taxon>
        <taxon>Methanobacteriati</taxon>
        <taxon>Methanobacteriota</taxon>
        <taxon>Methanomada group</taxon>
        <taxon>Methanococci</taxon>
        <taxon>Methanococcales</taxon>
        <taxon>Methanococcaceae</taxon>
        <taxon>Methanococcus</taxon>
    </lineage>
</organism>
<comment type="similarity">
    <text evidence="1">Belongs to the ATP-dependent AMP-binding enzyme family.</text>
</comment>
<dbReference type="Gene3D" id="3.30.300.30">
    <property type="match status" value="1"/>
</dbReference>
<feature type="domain" description="AMP-dependent synthetase/ligase" evidence="5">
    <location>
        <begin position="41"/>
        <end position="415"/>
    </location>
</feature>
<evidence type="ECO:0000259" key="6">
    <source>
        <dbReference type="Pfam" id="PF13193"/>
    </source>
</evidence>
<dbReference type="InterPro" id="IPR045851">
    <property type="entry name" value="AMP-bd_C_sf"/>
</dbReference>
<dbReference type="Pfam" id="PF00501">
    <property type="entry name" value="AMP-binding"/>
    <property type="match status" value="1"/>
</dbReference>
<dbReference type="EMBL" id="CP000867">
    <property type="protein sequence ID" value="ABX02212.1"/>
    <property type="molecule type" value="Genomic_DNA"/>
</dbReference>
<dbReference type="OrthoDB" id="193284at2157"/>
<keyword evidence="2 7" id="KW-0436">Ligase</keyword>
<accession>A9AA39</accession>
<dbReference type="InterPro" id="IPR051087">
    <property type="entry name" value="Mitochondrial_ACSM"/>
</dbReference>
<dbReference type="GO" id="GO:0016405">
    <property type="term" value="F:CoA-ligase activity"/>
    <property type="evidence" value="ECO:0007669"/>
    <property type="project" value="UniProtKB-ARBA"/>
</dbReference>
<dbReference type="FunFam" id="3.30.300.30:FF:000005">
    <property type="entry name" value="Acyl-coenzyme A synthetase ACSM5, mitochondrial"/>
    <property type="match status" value="1"/>
</dbReference>
<dbReference type="GO" id="GO:0006633">
    <property type="term" value="P:fatty acid biosynthetic process"/>
    <property type="evidence" value="ECO:0007669"/>
    <property type="project" value="TreeGrafter"/>
</dbReference>
<dbReference type="PANTHER" id="PTHR43605">
    <property type="entry name" value="ACYL-COENZYME A SYNTHETASE"/>
    <property type="match status" value="1"/>
</dbReference>
<evidence type="ECO:0000256" key="2">
    <source>
        <dbReference type="ARBA" id="ARBA00022598"/>
    </source>
</evidence>
<reference evidence="7" key="1">
    <citation type="submission" date="2007-10" db="EMBL/GenBank/DDBJ databases">
        <title>Complete sequence of Methanococcus maripaludis C6.</title>
        <authorList>
            <consortium name="US DOE Joint Genome Institute"/>
            <person name="Copeland A."/>
            <person name="Lucas S."/>
            <person name="Lapidus A."/>
            <person name="Barry K."/>
            <person name="Glavina del Rio T."/>
            <person name="Dalin E."/>
            <person name="Tice H."/>
            <person name="Pitluck S."/>
            <person name="Clum A."/>
            <person name="Schmutz J."/>
            <person name="Larimer F."/>
            <person name="Land M."/>
            <person name="Hauser L."/>
            <person name="Kyrpides N."/>
            <person name="Mikhailova N."/>
            <person name="Sieprawska-Lupa M."/>
            <person name="Whitman W.B."/>
            <person name="Richardson P."/>
        </authorList>
    </citation>
    <scope>NUCLEOTIDE SEQUENCE [LARGE SCALE GENOMIC DNA]</scope>
    <source>
        <strain evidence="7">C6</strain>
    </source>
</reference>
<dbReference type="PhylomeDB" id="A9AA39"/>
<evidence type="ECO:0000256" key="4">
    <source>
        <dbReference type="ARBA" id="ARBA00022840"/>
    </source>
</evidence>
<dbReference type="HOGENOM" id="CLU_000022_59_10_2"/>
<sequence>MVSLVNNYVKKTDFESYEDFVENFKIDVPENFNFAYDIVDEYAKIAPEKIAIIWCDDNNDEKIFTFKDMKKYSDKAANFFLKHGIKKGDTVMLTLKSRYEFWFCMLGLHKIGAVAIPATHMLTTKDIVYRIEKAGLKMIVCIGENGVPEYVDEAVSEINSDVLKACVLNLNNESWIDFSKELEESSDDFTRPVGEKDTKNEDVLVAYFSSGTTGYPKLIQHDHEYPLGHITTAKYWQNVEDDGLHYTVADSGWAKCIWGKLYGQWISGTAVFVYDYDRFDAGNMLEKIAKYKITTFCAPPTIYRFMIKQDISKADFSSLHYAVTAGEPLNPEVYNKFLEFTGLRLMEGFGQTETVVSVANFPWMDPKPGSMGKPVPIFDLMIKGPDGNECDVGEEGELVFKTKDGKPLGLFSGYFKDPERTKKSWYDGYYHTGDTAWKDEDGFLWFVGRNDDLIKSSGYRIGPFEVESALISHPAVLECAITGVPDPVRGQIVKATIVLTGDYEASEELKKELQDHVKHNTAPYKYPRAIDFVKELPKTISGKIRRVEIREKDEEKSNN</sequence>
<evidence type="ECO:0000256" key="3">
    <source>
        <dbReference type="ARBA" id="ARBA00022741"/>
    </source>
</evidence>
<proteinExistence type="inferred from homology"/>
<dbReference type="PANTHER" id="PTHR43605:SF10">
    <property type="entry name" value="ACYL-COA SYNTHETASE MEDIUM CHAIN FAMILY MEMBER 3"/>
    <property type="match status" value="1"/>
</dbReference>
<gene>
    <name evidence="7" type="ordered locus">MmarC6_1399</name>
</gene>
<dbReference type="KEGG" id="mmx:MmarC6_1399"/>
<evidence type="ECO:0000256" key="1">
    <source>
        <dbReference type="ARBA" id="ARBA00006432"/>
    </source>
</evidence>
<keyword evidence="3" id="KW-0547">Nucleotide-binding</keyword>
<dbReference type="STRING" id="444158.MmarC6_1399"/>
<dbReference type="GO" id="GO:0004321">
    <property type="term" value="F:fatty-acyl-CoA synthase activity"/>
    <property type="evidence" value="ECO:0007669"/>
    <property type="project" value="TreeGrafter"/>
</dbReference>
<keyword evidence="4" id="KW-0067">ATP-binding</keyword>
<dbReference type="GO" id="GO:0006637">
    <property type="term" value="P:acyl-CoA metabolic process"/>
    <property type="evidence" value="ECO:0007669"/>
    <property type="project" value="TreeGrafter"/>
</dbReference>
<dbReference type="SUPFAM" id="SSF56801">
    <property type="entry name" value="Acetyl-CoA synthetase-like"/>
    <property type="match status" value="1"/>
</dbReference>
<feature type="domain" description="AMP-binding enzyme C-terminal" evidence="6">
    <location>
        <begin position="465"/>
        <end position="543"/>
    </location>
</feature>
<dbReference type="GO" id="GO:0015645">
    <property type="term" value="F:fatty acid ligase activity"/>
    <property type="evidence" value="ECO:0007669"/>
    <property type="project" value="TreeGrafter"/>
</dbReference>
<dbReference type="AlphaFoldDB" id="A9AA39"/>
<dbReference type="InterPro" id="IPR042099">
    <property type="entry name" value="ANL_N_sf"/>
</dbReference>
<dbReference type="InterPro" id="IPR000873">
    <property type="entry name" value="AMP-dep_synth/lig_dom"/>
</dbReference>
<dbReference type="Gene3D" id="3.40.50.12780">
    <property type="entry name" value="N-terminal domain of ligase-like"/>
    <property type="match status" value="1"/>
</dbReference>
<protein>
    <submittedName>
        <fullName evidence="7">AMP-dependent synthetase and ligase</fullName>
    </submittedName>
</protein>
<evidence type="ECO:0000259" key="5">
    <source>
        <dbReference type="Pfam" id="PF00501"/>
    </source>
</evidence>
<dbReference type="InterPro" id="IPR025110">
    <property type="entry name" value="AMP-bd_C"/>
</dbReference>
<dbReference type="Pfam" id="PF13193">
    <property type="entry name" value="AMP-binding_C"/>
    <property type="match status" value="1"/>
</dbReference>
<evidence type="ECO:0000313" key="7">
    <source>
        <dbReference type="EMBL" id="ABX02212.1"/>
    </source>
</evidence>
<dbReference type="eggNOG" id="arCOG04201">
    <property type="taxonomic scope" value="Archaea"/>
</dbReference>